<organism evidence="2 3">
    <name type="scientific">Pendulispora albinea</name>
    <dbReference type="NCBI Taxonomy" id="2741071"/>
    <lineage>
        <taxon>Bacteria</taxon>
        <taxon>Pseudomonadati</taxon>
        <taxon>Myxococcota</taxon>
        <taxon>Myxococcia</taxon>
        <taxon>Myxococcales</taxon>
        <taxon>Sorangiineae</taxon>
        <taxon>Pendulisporaceae</taxon>
        <taxon>Pendulispora</taxon>
    </lineage>
</organism>
<reference evidence="2 3" key="1">
    <citation type="submission" date="2021-12" db="EMBL/GenBank/DDBJ databases">
        <title>Discovery of the Pendulisporaceae a myxobacterial family with distinct sporulation behavior and unique specialized metabolism.</title>
        <authorList>
            <person name="Garcia R."/>
            <person name="Popoff A."/>
            <person name="Bader C.D."/>
            <person name="Loehr J."/>
            <person name="Walesch S."/>
            <person name="Walt C."/>
            <person name="Boldt J."/>
            <person name="Bunk B."/>
            <person name="Haeckl F.J.F.P.J."/>
            <person name="Gunesch A.P."/>
            <person name="Birkelbach J."/>
            <person name="Nuebel U."/>
            <person name="Pietschmann T."/>
            <person name="Bach T."/>
            <person name="Mueller R."/>
        </authorList>
    </citation>
    <scope>NUCLEOTIDE SEQUENCE [LARGE SCALE GENOMIC DNA]</scope>
    <source>
        <strain evidence="2 3">MSr11954</strain>
    </source>
</reference>
<proteinExistence type="predicted"/>
<dbReference type="InterPro" id="IPR002509">
    <property type="entry name" value="NODB_dom"/>
</dbReference>
<dbReference type="Proteomes" id="UP001370348">
    <property type="component" value="Chromosome"/>
</dbReference>
<evidence type="ECO:0000259" key="1">
    <source>
        <dbReference type="PROSITE" id="PS51677"/>
    </source>
</evidence>
<gene>
    <name evidence="2" type="ORF">LZC94_17930</name>
</gene>
<dbReference type="EMBL" id="CP089984">
    <property type="protein sequence ID" value="WXB19106.1"/>
    <property type="molecule type" value="Genomic_DNA"/>
</dbReference>
<keyword evidence="3" id="KW-1185">Reference proteome</keyword>
<dbReference type="InterPro" id="IPR050248">
    <property type="entry name" value="Polysacc_deacetylase_ArnD"/>
</dbReference>
<evidence type="ECO:0000313" key="3">
    <source>
        <dbReference type="Proteomes" id="UP001370348"/>
    </source>
</evidence>
<dbReference type="CDD" id="cd10917">
    <property type="entry name" value="CE4_NodB_like_6s_7s"/>
    <property type="match status" value="1"/>
</dbReference>
<feature type="domain" description="NodB homology" evidence="1">
    <location>
        <begin position="1"/>
        <end position="173"/>
    </location>
</feature>
<name>A0ABZ2M9A8_9BACT</name>
<dbReference type="SUPFAM" id="SSF88713">
    <property type="entry name" value="Glycoside hydrolase/deacetylase"/>
    <property type="match status" value="1"/>
</dbReference>
<accession>A0ABZ2M9A8</accession>
<dbReference type="PROSITE" id="PS51677">
    <property type="entry name" value="NODB"/>
    <property type="match status" value="1"/>
</dbReference>
<dbReference type="Gene3D" id="3.20.20.370">
    <property type="entry name" value="Glycoside hydrolase/deacetylase"/>
    <property type="match status" value="1"/>
</dbReference>
<dbReference type="InterPro" id="IPR011330">
    <property type="entry name" value="Glyco_hydro/deAcase_b/a-brl"/>
</dbReference>
<dbReference type="Pfam" id="PF01522">
    <property type="entry name" value="Polysacc_deac_1"/>
    <property type="match status" value="1"/>
</dbReference>
<evidence type="ECO:0000313" key="2">
    <source>
        <dbReference type="EMBL" id="WXB19106.1"/>
    </source>
</evidence>
<dbReference type="PANTHER" id="PTHR10587:SF137">
    <property type="entry name" value="4-DEOXY-4-FORMAMIDO-L-ARABINOSE-PHOSPHOUNDECAPRENOL DEFORMYLASE ARND-RELATED"/>
    <property type="match status" value="1"/>
</dbReference>
<dbReference type="PANTHER" id="PTHR10587">
    <property type="entry name" value="GLYCOSYL TRANSFERASE-RELATED"/>
    <property type="match status" value="1"/>
</dbReference>
<sequence>MALTFDDGPDEMTPRYLRTLDQLHVRATFFLLGMNAERRPELVRSIVASGHEVASHGYSHRAFPSLDGCALVDELVHTADILPPSPTPRPFVRPPRGELTPATLARVALAGYTTVLWSLDSDDCRTTDSVCVEDRVSRVRPGDVVLLHEGQSWTLSALPTIVGRLRRAGFELVTVGELLYS</sequence>
<protein>
    <submittedName>
        <fullName evidence="2">Polysaccharide deacetylase family protein</fullName>
    </submittedName>
</protein>